<evidence type="ECO:0000313" key="1">
    <source>
        <dbReference type="EMBL" id="NXU74560.1"/>
    </source>
</evidence>
<dbReference type="AlphaFoldDB" id="A0A7L3NBN6"/>
<dbReference type="InterPro" id="IPR040893">
    <property type="entry name" value="RADX"/>
</dbReference>
<organism evidence="1 2">
    <name type="scientific">Oreotrochilus melanogaster</name>
    <dbReference type="NCBI Taxonomy" id="689266"/>
    <lineage>
        <taxon>Eukaryota</taxon>
        <taxon>Metazoa</taxon>
        <taxon>Chordata</taxon>
        <taxon>Craniata</taxon>
        <taxon>Vertebrata</taxon>
        <taxon>Euteleostomi</taxon>
        <taxon>Archelosauria</taxon>
        <taxon>Archosauria</taxon>
        <taxon>Dinosauria</taxon>
        <taxon>Saurischia</taxon>
        <taxon>Theropoda</taxon>
        <taxon>Coelurosauria</taxon>
        <taxon>Aves</taxon>
        <taxon>Neognathae</taxon>
        <taxon>Neoaves</taxon>
        <taxon>Strisores</taxon>
        <taxon>Apodiformes</taxon>
        <taxon>Trochilidae</taxon>
        <taxon>Oreotrochilus</taxon>
    </lineage>
</organism>
<dbReference type="EMBL" id="VZUB01003661">
    <property type="protein sequence ID" value="NXU74560.1"/>
    <property type="molecule type" value="Genomic_DNA"/>
</dbReference>
<comment type="caution">
    <text evidence="1">The sequence shown here is derived from an EMBL/GenBank/DDBJ whole genome shotgun (WGS) entry which is preliminary data.</text>
</comment>
<dbReference type="Gene3D" id="2.40.50.140">
    <property type="entry name" value="Nucleic acid-binding proteins"/>
    <property type="match status" value="2"/>
</dbReference>
<dbReference type="GO" id="GO:0003697">
    <property type="term" value="F:single-stranded DNA binding"/>
    <property type="evidence" value="ECO:0007669"/>
    <property type="project" value="InterPro"/>
</dbReference>
<protein>
    <submittedName>
        <fullName evidence="1">RADX protein</fullName>
    </submittedName>
</protein>
<gene>
    <name evidence="1" type="primary">Radx_1</name>
    <name evidence="1" type="ORF">OREMEL_R09451</name>
</gene>
<dbReference type="OrthoDB" id="5965770at2759"/>
<evidence type="ECO:0000313" key="2">
    <source>
        <dbReference type="Proteomes" id="UP000579904"/>
    </source>
</evidence>
<dbReference type="Proteomes" id="UP000579904">
    <property type="component" value="Unassembled WGS sequence"/>
</dbReference>
<name>A0A7L3NBN6_9AVES</name>
<sequence length="306" mass="35852">SKLTSLSQLEMTWRSRVHFHPLLVRVMHKSRLRYFGKPEKKEDMPYQAYFEVADGSGMMSMVLWNSLCPEWYNSMKVGTVLLLEQYAIKESFPFKTQPTPGDSQMKRFSTIEISLNVRDPPTKINIIPEEMVKPEWGLPEVKYRFITRSELDDLPHNHSCDIVGLVTFVGRVERARKKEHGEDFWLYRWAHAIDGTSDQPFILELFATSQPDVFEHIHPMTYLVCTQMRVVRDISENPSSTVYLTTSNESQIFITGWHKGQPYTKDTKVKNFIQWTKTQNEAERLKKTVIGGYYPFPRPPDNFLKY</sequence>
<dbReference type="InterPro" id="IPR012340">
    <property type="entry name" value="NA-bd_OB-fold"/>
</dbReference>
<keyword evidence="2" id="KW-1185">Reference proteome</keyword>
<reference evidence="1 2" key="1">
    <citation type="submission" date="2019-09" db="EMBL/GenBank/DDBJ databases">
        <title>Bird 10,000 Genomes (B10K) Project - Family phase.</title>
        <authorList>
            <person name="Zhang G."/>
        </authorList>
    </citation>
    <scope>NUCLEOTIDE SEQUENCE [LARGE SCALE GENOMIC DNA]</scope>
    <source>
        <strain evidence="1">OUT-0002</strain>
    </source>
</reference>
<dbReference type="PANTHER" id="PTHR14944:SF2">
    <property type="entry name" value="RPA-RELATED PROTEIN RADX"/>
    <property type="match status" value="1"/>
</dbReference>
<accession>A0A7L3NBN6</accession>
<dbReference type="SUPFAM" id="SSF50249">
    <property type="entry name" value="Nucleic acid-binding proteins"/>
    <property type="match status" value="1"/>
</dbReference>
<dbReference type="PANTHER" id="PTHR14944">
    <property type="entry name" value="RPA-RELATED PROTEIN RADX"/>
    <property type="match status" value="1"/>
</dbReference>
<proteinExistence type="predicted"/>
<dbReference type="Pfam" id="PF17659">
    <property type="entry name" value="RADX"/>
    <property type="match status" value="1"/>
</dbReference>
<feature type="non-terminal residue" evidence="1">
    <location>
        <position position="1"/>
    </location>
</feature>
<feature type="non-terminal residue" evidence="1">
    <location>
        <position position="306"/>
    </location>
</feature>